<proteinExistence type="predicted"/>
<organism evidence="1 2">
    <name type="scientific">Pseudobutyrivibrio xylanivorans</name>
    <dbReference type="NCBI Taxonomy" id="185007"/>
    <lineage>
        <taxon>Bacteria</taxon>
        <taxon>Bacillati</taxon>
        <taxon>Bacillota</taxon>
        <taxon>Clostridia</taxon>
        <taxon>Lachnospirales</taxon>
        <taxon>Lachnospiraceae</taxon>
        <taxon>Pseudobutyrivibrio</taxon>
    </lineage>
</organism>
<protein>
    <submittedName>
        <fullName evidence="1">Uncharacterized protein</fullName>
    </submittedName>
</protein>
<evidence type="ECO:0000313" key="2">
    <source>
        <dbReference type="Proteomes" id="UP000473091"/>
    </source>
</evidence>
<gene>
    <name evidence="1" type="ORF">F0Q01_08820</name>
</gene>
<dbReference type="EMBL" id="VTVE01000002">
    <property type="protein sequence ID" value="NEX01984.1"/>
    <property type="molecule type" value="Genomic_DNA"/>
</dbReference>
<accession>A0A6M0LHK4</accession>
<reference evidence="1 2" key="1">
    <citation type="submission" date="2019-09" db="EMBL/GenBank/DDBJ databases">
        <authorList>
            <person name="Pidcock S.E."/>
            <person name="Huws S.A."/>
        </authorList>
    </citation>
    <scope>NUCLEOTIDE SEQUENCE [LARGE SCALE GENOMIC DNA]</scope>
    <source>
        <strain evidence="1 2">MZ8</strain>
    </source>
</reference>
<dbReference type="RefSeq" id="WP_090488235.1">
    <property type="nucleotide sequence ID" value="NZ_VTVE01000002.1"/>
</dbReference>
<dbReference type="AlphaFoldDB" id="A0A6M0LHK4"/>
<name>A0A6M0LHK4_PSEXY</name>
<dbReference type="Proteomes" id="UP000473091">
    <property type="component" value="Unassembled WGS sequence"/>
</dbReference>
<comment type="caution">
    <text evidence="1">The sequence shown here is derived from an EMBL/GenBank/DDBJ whole genome shotgun (WGS) entry which is preliminary data.</text>
</comment>
<sequence length="74" mass="8613">MRRLKQVVISCMFVLTITASYPIVGEVEEVNTGECHITVTDIVIKVKYVNGVKYVRRWDQANNVWIDDEWKRVG</sequence>
<evidence type="ECO:0000313" key="1">
    <source>
        <dbReference type="EMBL" id="NEX01984.1"/>
    </source>
</evidence>
<reference evidence="1 2" key="2">
    <citation type="submission" date="2020-03" db="EMBL/GenBank/DDBJ databases">
        <title>Investigating the evolutionary divergence of the Butyrivibrio group.</title>
        <authorList>
            <person name="Skvortsov T."/>
            <person name="Santos F.G."/>
            <person name="Ting K.S."/>
            <person name="Creevey C.J."/>
        </authorList>
    </citation>
    <scope>NUCLEOTIDE SEQUENCE [LARGE SCALE GENOMIC DNA]</scope>
    <source>
        <strain evidence="1 2">MZ8</strain>
    </source>
</reference>